<dbReference type="KEGG" id="sbil:SANBI_002937"/>
<feature type="domain" description="PknH-like extracellular" evidence="3">
    <location>
        <begin position="132"/>
        <end position="215"/>
    </location>
</feature>
<sequence length="245" mass="24514">MRAHVAVVLSVLLVAGCSGGDGSAEESPSATASTTAAESTATSEPAPSSEETTATEEPAATEPPAPVRLDLTDDVMLGPDELEPVGESRGSTDQAETWFLSSACSVPAAPEAVAVQTVSQGLYESTDPVGLQTVAVFPDAETASAVADRVRAAMDACVETPPGDSGSYSVEDVAVGAQGRGLANNYAELGDQGAGSYAAVTRRGNAVTIVAMLSGEESVGSARDAVTSGLTTAFDKLCSYDSAGC</sequence>
<reference evidence="5" key="1">
    <citation type="submission" date="2023-11" db="EMBL/GenBank/DDBJ databases">
        <authorList>
            <person name="Helweg L.P."/>
            <person name="Kiel A."/>
            <person name="Hitz F."/>
            <person name="Ruckert-Reed C."/>
            <person name="Busche T."/>
            <person name="Kaltschmidt B."/>
            <person name="Kaltschmidt C."/>
        </authorList>
    </citation>
    <scope>NUCLEOTIDE SEQUENCE [LARGE SCALE GENOMIC DNA]</scope>
    <source>
        <strain evidence="5">4.1</strain>
    </source>
</reference>
<dbReference type="PROSITE" id="PS51257">
    <property type="entry name" value="PROKAR_LIPOPROTEIN"/>
    <property type="match status" value="1"/>
</dbReference>
<dbReference type="Pfam" id="PF14032">
    <property type="entry name" value="PknH_C"/>
    <property type="match status" value="1"/>
</dbReference>
<dbReference type="Proteomes" id="UP001304340">
    <property type="component" value="Chromosome"/>
</dbReference>
<accession>A0AAF1BY38</accession>
<evidence type="ECO:0000313" key="4">
    <source>
        <dbReference type="EMBL" id="WPF81632.1"/>
    </source>
</evidence>
<feature type="chain" id="PRO_5041992157" description="PknH-like extracellular domain-containing protein" evidence="2">
    <location>
        <begin position="21"/>
        <end position="245"/>
    </location>
</feature>
<keyword evidence="5" id="KW-1185">Reference proteome</keyword>
<dbReference type="InterPro" id="IPR038232">
    <property type="entry name" value="PknH-like_Extracell_sf"/>
</dbReference>
<keyword evidence="2" id="KW-0732">Signal</keyword>
<evidence type="ECO:0000313" key="5">
    <source>
        <dbReference type="Proteomes" id="UP001304340"/>
    </source>
</evidence>
<feature type="signal peptide" evidence="2">
    <location>
        <begin position="1"/>
        <end position="20"/>
    </location>
</feature>
<organism evidence="4 5">
    <name type="scientific">Sanguibacter biliveldensis</name>
    <dbReference type="NCBI Taxonomy" id="3030830"/>
    <lineage>
        <taxon>Bacteria</taxon>
        <taxon>Bacillati</taxon>
        <taxon>Actinomycetota</taxon>
        <taxon>Actinomycetes</taxon>
        <taxon>Micrococcales</taxon>
        <taxon>Sanguibacteraceae</taxon>
        <taxon>Sanguibacter</taxon>
    </lineage>
</organism>
<feature type="region of interest" description="Disordered" evidence="1">
    <location>
        <begin position="18"/>
        <end position="71"/>
    </location>
</feature>
<evidence type="ECO:0000256" key="1">
    <source>
        <dbReference type="SAM" id="MobiDB-lite"/>
    </source>
</evidence>
<dbReference type="InterPro" id="IPR026954">
    <property type="entry name" value="PknH-like_Extracell"/>
</dbReference>
<feature type="compositionally biased region" description="Low complexity" evidence="1">
    <location>
        <begin position="25"/>
        <end position="60"/>
    </location>
</feature>
<gene>
    <name evidence="4" type="ORF">SANBI_002937</name>
</gene>
<dbReference type="RefSeq" id="WP_319156318.1">
    <property type="nucleotide sequence ID" value="NZ_CP138359.1"/>
</dbReference>
<name>A0AAF1BY38_9MICO</name>
<evidence type="ECO:0000259" key="3">
    <source>
        <dbReference type="Pfam" id="PF14032"/>
    </source>
</evidence>
<dbReference type="AlphaFoldDB" id="A0AAF1BY38"/>
<evidence type="ECO:0000256" key="2">
    <source>
        <dbReference type="SAM" id="SignalP"/>
    </source>
</evidence>
<dbReference type="Gene3D" id="3.40.1000.70">
    <property type="entry name" value="PknH-like extracellular domain"/>
    <property type="match status" value="1"/>
</dbReference>
<protein>
    <recommendedName>
        <fullName evidence="3">PknH-like extracellular domain-containing protein</fullName>
    </recommendedName>
</protein>
<proteinExistence type="predicted"/>
<dbReference type="EMBL" id="CP138359">
    <property type="protein sequence ID" value="WPF81632.1"/>
    <property type="molecule type" value="Genomic_DNA"/>
</dbReference>